<sequence>MPLFKQQPNEPEPVEHPNRKGTIFSRRRSLSPEPATNNNSNNNNTAQRRGLFGGRSSMDSNANNHNSNNNTNGKVGRTAGASSLVGATTSDVHKDPTVMAAREKLTHAENAEAEADRALFQARAMVREAKDHVRVLEREAAAEAKRAKAKQATCRRLHNLAFRKSVWVGLLEDLRQRSILDSVGTPDLRILETGDLIKLVKRLITGPETWSPQSSGSFAEVSKEIVLHPTFNVNRIKGYDRIELLPSGRNLLVKHSGILECWDVAEDRLVWRHSSVLTPGAPSTVGPRVIQFAAEETKDSDSLVVMVCEESSDGLRDFFVEIVKVNVRVRKHQLLLLARVPATDTRSAFDNPVIHGALSAVYIIGTGFFILDWSQQTYVIFPPAIVFIPGHIILADTVITSDIIDAVYEISIIANDALNTHMTPLGGLDGVGKFNPVLPAQLIKLSTLKAQHSFIRMSVHASPVHKDKYRIWIYGWSGDNNDDALWCYKLSMPVDQPPQWRQWARYRAAHGASYTYTTYSGHTPMFNDMQRRIVPPGHTTFTEVDLAGCVTERPHTTPYSGAVSYTTDDTIVIQYFK</sequence>
<name>A0A8H6ZJ94_9AGAR</name>
<evidence type="ECO:0000256" key="1">
    <source>
        <dbReference type="SAM" id="Coils"/>
    </source>
</evidence>
<evidence type="ECO:0000256" key="2">
    <source>
        <dbReference type="SAM" id="MobiDB-lite"/>
    </source>
</evidence>
<keyword evidence="4" id="KW-1185">Reference proteome</keyword>
<evidence type="ECO:0000313" key="4">
    <source>
        <dbReference type="Proteomes" id="UP000623467"/>
    </source>
</evidence>
<feature type="region of interest" description="Disordered" evidence="2">
    <location>
        <begin position="1"/>
        <end position="79"/>
    </location>
</feature>
<dbReference type="AlphaFoldDB" id="A0A8H6ZJ94"/>
<reference evidence="3" key="1">
    <citation type="submission" date="2020-05" db="EMBL/GenBank/DDBJ databases">
        <title>Mycena genomes resolve the evolution of fungal bioluminescence.</title>
        <authorList>
            <person name="Tsai I.J."/>
        </authorList>
    </citation>
    <scope>NUCLEOTIDE SEQUENCE</scope>
    <source>
        <strain evidence="3">160909Yilan</strain>
    </source>
</reference>
<dbReference type="EMBL" id="JACAZH010000001">
    <property type="protein sequence ID" value="KAF7376550.1"/>
    <property type="molecule type" value="Genomic_DNA"/>
</dbReference>
<evidence type="ECO:0000313" key="3">
    <source>
        <dbReference type="EMBL" id="KAF7376550.1"/>
    </source>
</evidence>
<feature type="compositionally biased region" description="Low complexity" evidence="2">
    <location>
        <begin position="56"/>
        <end position="72"/>
    </location>
</feature>
<keyword evidence="1" id="KW-0175">Coiled coil</keyword>
<organism evidence="3 4">
    <name type="scientific">Mycena sanguinolenta</name>
    <dbReference type="NCBI Taxonomy" id="230812"/>
    <lineage>
        <taxon>Eukaryota</taxon>
        <taxon>Fungi</taxon>
        <taxon>Dikarya</taxon>
        <taxon>Basidiomycota</taxon>
        <taxon>Agaricomycotina</taxon>
        <taxon>Agaricomycetes</taxon>
        <taxon>Agaricomycetidae</taxon>
        <taxon>Agaricales</taxon>
        <taxon>Marasmiineae</taxon>
        <taxon>Mycenaceae</taxon>
        <taxon>Mycena</taxon>
    </lineage>
</organism>
<dbReference type="Proteomes" id="UP000623467">
    <property type="component" value="Unassembled WGS sequence"/>
</dbReference>
<gene>
    <name evidence="3" type="ORF">MSAN_00071200</name>
</gene>
<feature type="coiled-coil region" evidence="1">
    <location>
        <begin position="108"/>
        <end position="146"/>
    </location>
</feature>
<proteinExistence type="predicted"/>
<protein>
    <submittedName>
        <fullName evidence="3">Uncharacterized protein</fullName>
    </submittedName>
</protein>
<accession>A0A8H6ZJ94</accession>
<dbReference type="OrthoDB" id="3211582at2759"/>
<comment type="caution">
    <text evidence="3">The sequence shown here is derived from an EMBL/GenBank/DDBJ whole genome shotgun (WGS) entry which is preliminary data.</text>
</comment>